<keyword evidence="2" id="KW-1185">Reference proteome</keyword>
<dbReference type="EMBL" id="BAAAMR010000126">
    <property type="protein sequence ID" value="GAA2165252.1"/>
    <property type="molecule type" value="Genomic_DNA"/>
</dbReference>
<comment type="caution">
    <text evidence="1">The sequence shown here is derived from an EMBL/GenBank/DDBJ whole genome shotgun (WGS) entry which is preliminary data.</text>
</comment>
<accession>A0ABN3AFE8</accession>
<evidence type="ECO:0000313" key="2">
    <source>
        <dbReference type="Proteomes" id="UP001501020"/>
    </source>
</evidence>
<protein>
    <submittedName>
        <fullName evidence="1">Uncharacterized protein</fullName>
    </submittedName>
</protein>
<dbReference type="RefSeq" id="WP_344281417.1">
    <property type="nucleotide sequence ID" value="NZ_BAAAMR010000126.1"/>
</dbReference>
<reference evidence="1 2" key="1">
    <citation type="journal article" date="2019" name="Int. J. Syst. Evol. Microbiol.">
        <title>The Global Catalogue of Microorganisms (GCM) 10K type strain sequencing project: providing services to taxonomists for standard genome sequencing and annotation.</title>
        <authorList>
            <consortium name="The Broad Institute Genomics Platform"/>
            <consortium name="The Broad Institute Genome Sequencing Center for Infectious Disease"/>
            <person name="Wu L."/>
            <person name="Ma J."/>
        </authorList>
    </citation>
    <scope>NUCLEOTIDE SEQUENCE [LARGE SCALE GENOMIC DNA]</scope>
    <source>
        <strain evidence="1 2">JCM 13850</strain>
    </source>
</reference>
<name>A0ABN3AFE8_9ACTN</name>
<gene>
    <name evidence="1" type="ORF">GCM10009727_83720</name>
</gene>
<proteinExistence type="predicted"/>
<sequence length="115" mass="12886">MTYPAFQRTSVLLRERVSDLRMAYSRADLDAGDDIVRCDHCGDPIKAQEVTQSTEPDEALEELLFALNATITEPDTCWYSVFDQTTRTEQTCGVRERIALVRLNDAAAEADGLLD</sequence>
<dbReference type="Proteomes" id="UP001501020">
    <property type="component" value="Unassembled WGS sequence"/>
</dbReference>
<organism evidence="1 2">
    <name type="scientific">Actinomadura napierensis</name>
    <dbReference type="NCBI Taxonomy" id="267854"/>
    <lineage>
        <taxon>Bacteria</taxon>
        <taxon>Bacillati</taxon>
        <taxon>Actinomycetota</taxon>
        <taxon>Actinomycetes</taxon>
        <taxon>Streptosporangiales</taxon>
        <taxon>Thermomonosporaceae</taxon>
        <taxon>Actinomadura</taxon>
    </lineage>
</organism>
<evidence type="ECO:0000313" key="1">
    <source>
        <dbReference type="EMBL" id="GAA2165252.1"/>
    </source>
</evidence>